<dbReference type="Proteomes" id="UP001611580">
    <property type="component" value="Unassembled WGS sequence"/>
</dbReference>
<keyword evidence="3 6" id="KW-1133">Transmembrane helix</keyword>
<organism evidence="7 8">
    <name type="scientific">Promicromonospora kroppenstedtii</name>
    <dbReference type="NCBI Taxonomy" id="440482"/>
    <lineage>
        <taxon>Bacteria</taxon>
        <taxon>Bacillati</taxon>
        <taxon>Actinomycetota</taxon>
        <taxon>Actinomycetes</taxon>
        <taxon>Micrococcales</taxon>
        <taxon>Promicromonosporaceae</taxon>
        <taxon>Promicromonospora</taxon>
    </lineage>
</organism>
<protein>
    <submittedName>
        <fullName evidence="7">YhgE/Pip family protein</fullName>
    </submittedName>
</protein>
<feature type="region of interest" description="Disordered" evidence="5">
    <location>
        <begin position="231"/>
        <end position="256"/>
    </location>
</feature>
<proteinExistence type="predicted"/>
<dbReference type="PANTHER" id="PTHR43077:SF5">
    <property type="entry name" value="PHAGE INFECTION PROTEIN"/>
    <property type="match status" value="1"/>
</dbReference>
<comment type="caution">
    <text evidence="7">The sequence shown here is derived from an EMBL/GenBank/DDBJ whole genome shotgun (WGS) entry which is preliminary data.</text>
</comment>
<feature type="transmembrane region" description="Helical" evidence="6">
    <location>
        <begin position="643"/>
        <end position="669"/>
    </location>
</feature>
<evidence type="ECO:0000256" key="6">
    <source>
        <dbReference type="SAM" id="Phobius"/>
    </source>
</evidence>
<dbReference type="SUPFAM" id="SSF58104">
    <property type="entry name" value="Methyl-accepting chemotaxis protein (MCP) signaling domain"/>
    <property type="match status" value="1"/>
</dbReference>
<feature type="transmembrane region" description="Helical" evidence="6">
    <location>
        <begin position="20"/>
        <end position="38"/>
    </location>
</feature>
<keyword evidence="8" id="KW-1185">Reference proteome</keyword>
<evidence type="ECO:0000313" key="8">
    <source>
        <dbReference type="Proteomes" id="UP001611580"/>
    </source>
</evidence>
<evidence type="ECO:0000256" key="4">
    <source>
        <dbReference type="ARBA" id="ARBA00023136"/>
    </source>
</evidence>
<keyword evidence="2 6" id="KW-0812">Transmembrane</keyword>
<dbReference type="PANTHER" id="PTHR43077">
    <property type="entry name" value="TRANSPORT PERMEASE YVFS-RELATED"/>
    <property type="match status" value="1"/>
</dbReference>
<dbReference type="InterPro" id="IPR051328">
    <property type="entry name" value="T7SS_ABC-Transporter"/>
</dbReference>
<dbReference type="EMBL" id="JBIRYI010000021">
    <property type="protein sequence ID" value="MFI2490199.1"/>
    <property type="molecule type" value="Genomic_DNA"/>
</dbReference>
<feature type="transmembrane region" description="Helical" evidence="6">
    <location>
        <begin position="711"/>
        <end position="737"/>
    </location>
</feature>
<dbReference type="Gene3D" id="1.10.287.950">
    <property type="entry name" value="Methyl-accepting chemotaxis protein"/>
    <property type="match status" value="2"/>
</dbReference>
<evidence type="ECO:0000256" key="3">
    <source>
        <dbReference type="ARBA" id="ARBA00022989"/>
    </source>
</evidence>
<keyword evidence="4 6" id="KW-0472">Membrane</keyword>
<gene>
    <name evidence="7" type="ORF">ACH47X_25030</name>
</gene>
<dbReference type="InterPro" id="IPR023908">
    <property type="entry name" value="xxxLxxG_rpt"/>
</dbReference>
<comment type="subcellular location">
    <subcellularLocation>
        <location evidence="1">Membrane</location>
        <topology evidence="1">Multi-pass membrane protein</topology>
    </subcellularLocation>
</comment>
<evidence type="ECO:0000313" key="7">
    <source>
        <dbReference type="EMBL" id="MFI2490199.1"/>
    </source>
</evidence>
<name>A0ABW7XRL9_9MICO</name>
<evidence type="ECO:0000256" key="1">
    <source>
        <dbReference type="ARBA" id="ARBA00004141"/>
    </source>
</evidence>
<feature type="transmembrane region" description="Helical" evidence="6">
    <location>
        <begin position="757"/>
        <end position="780"/>
    </location>
</feature>
<dbReference type="NCBIfam" id="TIGR03057">
    <property type="entry name" value="xxxLxxG_by_4"/>
    <property type="match status" value="7"/>
</dbReference>
<evidence type="ECO:0000256" key="5">
    <source>
        <dbReference type="SAM" id="MobiDB-lite"/>
    </source>
</evidence>
<evidence type="ECO:0000256" key="2">
    <source>
        <dbReference type="ARBA" id="ARBA00022692"/>
    </source>
</evidence>
<sequence length="794" mass="77424">MTTATRWLRPEPFRNPWRAVAVALLPLMILGLLISALWNPQDRLDTVKAAIVNLDEPVEVQGQTVPLGRQLAAGLVSGGETADAAAGEAAAIPASDASYDWEISDEETAAAGLADGTYAAVITIPEDFSAAATSFSGDDPDKAEQATIDVATAPDGRVLDDALAQVVAQTATGVLGSTLTETYVDNVLVGFSTLSEELGKAADGASQLADGANEAGKGAEQLADGAGELADGANEAGKGAQQLAEGAHQTSQGVSGVGAGVSSLAGGAGQWASGADQWAAGADQAAAGVNQLAAGAGQSAAGAQELAANVDLLAEGSEGLATGARRLSDGLAQTSASIANPPNSKKSLPEGATELAVGSAAVSDGFVGLVAGIEQACEDPLAAPAYAQFCDQLPQLKSLSDVSEQVAGGMAGLAGQPAGSGGPSGLYQLQAGIDQLAEGAAPLADGAEKSSGGLAQLADGTHQLAGGLDELSTGADQAAGGVSELSAGARELSTGAGGISSGANQLATGANQLAAGSSQLATGVDGLAGGVTELGSGTSQLATGVGGLADGVGELAGGAQDLSDGLGQATEEIPSYTEQERKSLASVVADPVATDGEVTDLNTGATGPMFAVLALWLGALALMIVFPPVPLRARGSTRGALRLTLGTFVVPAAIGVGTGLATGAILAGIEGLDVGGWLATMGFGALVSVAFVAVNQALAAALGHVGRGISLLVAVLVIATGVVSTAPSVLEGLAGFLPVGPSLAGLVRLVEPGTGGIAMATTAVVLWAVAGITITALMVARERTVRAADLLRTA</sequence>
<feature type="transmembrane region" description="Helical" evidence="6">
    <location>
        <begin position="609"/>
        <end position="631"/>
    </location>
</feature>
<reference evidence="7 8" key="1">
    <citation type="submission" date="2024-10" db="EMBL/GenBank/DDBJ databases">
        <title>The Natural Products Discovery Center: Release of the First 8490 Sequenced Strains for Exploring Actinobacteria Biosynthetic Diversity.</title>
        <authorList>
            <person name="Kalkreuter E."/>
            <person name="Kautsar S.A."/>
            <person name="Yang D."/>
            <person name="Bader C.D."/>
            <person name="Teijaro C.N."/>
            <person name="Fluegel L."/>
            <person name="Davis C.M."/>
            <person name="Simpson J.R."/>
            <person name="Lauterbach L."/>
            <person name="Steele A.D."/>
            <person name="Gui C."/>
            <person name="Meng S."/>
            <person name="Li G."/>
            <person name="Viehrig K."/>
            <person name="Ye F."/>
            <person name="Su P."/>
            <person name="Kiefer A.F."/>
            <person name="Nichols A."/>
            <person name="Cepeda A.J."/>
            <person name="Yan W."/>
            <person name="Fan B."/>
            <person name="Jiang Y."/>
            <person name="Adhikari A."/>
            <person name="Zheng C.-J."/>
            <person name="Schuster L."/>
            <person name="Cowan T.M."/>
            <person name="Smanski M.J."/>
            <person name="Chevrette M.G."/>
            <person name="De Carvalho L.P.S."/>
            <person name="Shen B."/>
        </authorList>
    </citation>
    <scope>NUCLEOTIDE SEQUENCE [LARGE SCALE GENOMIC DNA]</scope>
    <source>
        <strain evidence="7 8">NPDC019481</strain>
    </source>
</reference>
<feature type="transmembrane region" description="Helical" evidence="6">
    <location>
        <begin position="675"/>
        <end position="699"/>
    </location>
</feature>
<dbReference type="InterPro" id="IPR017500">
    <property type="entry name" value="Phage_infect_YhgE_N"/>
</dbReference>
<accession>A0ABW7XRL9</accession>
<dbReference type="NCBIfam" id="TIGR03061">
    <property type="entry name" value="pip_yhgE_Nterm"/>
    <property type="match status" value="1"/>
</dbReference>
<dbReference type="RefSeq" id="WP_397407887.1">
    <property type="nucleotide sequence ID" value="NZ_JBIRYI010000021.1"/>
</dbReference>
<dbReference type="InterPro" id="IPR011049">
    <property type="entry name" value="Serralysin-like_metalloprot_C"/>
</dbReference>
<dbReference type="SUPFAM" id="SSF101967">
    <property type="entry name" value="Adhesin YadA, collagen-binding domain"/>
    <property type="match status" value="1"/>
</dbReference>